<dbReference type="AlphaFoldDB" id="A0AA40ZY55"/>
<gene>
    <name evidence="1" type="ORF">H6D15_14525</name>
</gene>
<name>A0AA40ZY55_9BACT</name>
<protein>
    <submittedName>
        <fullName evidence="1">Uncharacterized protein</fullName>
    </submittedName>
</protein>
<evidence type="ECO:0000313" key="2">
    <source>
        <dbReference type="Proteomes" id="UP000698924"/>
    </source>
</evidence>
<reference evidence="1 2" key="1">
    <citation type="journal article" date="2021" name="Sci. Rep.">
        <title>The distribution of antibiotic resistance genes in chicken gut microbiota commensals.</title>
        <authorList>
            <person name="Juricova H."/>
            <person name="Matiasovicova J."/>
            <person name="Kubasova T."/>
            <person name="Cejkova D."/>
            <person name="Rychlik I."/>
        </authorList>
    </citation>
    <scope>NUCLEOTIDE SEQUENCE [LARGE SCALE GENOMIC DNA]</scope>
    <source>
        <strain evidence="1 2">An421</strain>
    </source>
</reference>
<organism evidence="1 2">
    <name type="scientific">Caecibacteroides pullorum</name>
    <dbReference type="NCBI Taxonomy" id="2725562"/>
    <lineage>
        <taxon>Bacteria</taxon>
        <taxon>Pseudomonadati</taxon>
        <taxon>Bacteroidota</taxon>
        <taxon>Bacteroidia</taxon>
        <taxon>Bacteroidales</taxon>
        <taxon>Bacteroidaceae</taxon>
        <taxon>Caecibacteroides</taxon>
    </lineage>
</organism>
<keyword evidence="2" id="KW-1185">Reference proteome</keyword>
<dbReference type="Proteomes" id="UP000698924">
    <property type="component" value="Unassembled WGS sequence"/>
</dbReference>
<dbReference type="RefSeq" id="WP_204973324.1">
    <property type="nucleotide sequence ID" value="NZ_JAAZTS010000040.1"/>
</dbReference>
<comment type="caution">
    <text evidence="1">The sequence shown here is derived from an EMBL/GenBank/DDBJ whole genome shotgun (WGS) entry which is preliminary data.</text>
</comment>
<proteinExistence type="predicted"/>
<evidence type="ECO:0000313" key="1">
    <source>
        <dbReference type="EMBL" id="MBM6858793.1"/>
    </source>
</evidence>
<accession>A0AA40ZY55</accession>
<dbReference type="EMBL" id="JACJMO010000041">
    <property type="protein sequence ID" value="MBM6858793.1"/>
    <property type="molecule type" value="Genomic_DNA"/>
</dbReference>
<sequence>MKKKFKGKSELAARRNRPDGLYFLSRAQVHEIAESALSDLNEITRTDPRTTTQLWLYDKRFRQLLKIVISLGHDLGELHHFHRRLLRRY</sequence>